<comment type="caution">
    <text evidence="2">The sequence shown here is derived from an EMBL/GenBank/DDBJ whole genome shotgun (WGS) entry which is preliminary data.</text>
</comment>
<gene>
    <name evidence="2" type="ORF">FPANT_10690</name>
</gene>
<dbReference type="AlphaFoldDB" id="A0A8H5NSW4"/>
<dbReference type="Proteomes" id="UP000544095">
    <property type="component" value="Unassembled WGS sequence"/>
</dbReference>
<sequence length="158" mass="18190">MRTAILEGTPSTSFNQKSKTEPLRPPVPATLPVGHQEMMGRNKTLSNRQVRTTLEVANQIVESMNIIVKRYYFEREEGLKIKKQREHAAIKDVGMSKALKHAEIALKYHLDLQEWWFNFRMARSGCKMQDALDKLRRYSFEALSISNGNEPLWGATLV</sequence>
<evidence type="ECO:0000313" key="2">
    <source>
        <dbReference type="EMBL" id="KAF5576909.1"/>
    </source>
</evidence>
<keyword evidence="3" id="KW-1185">Reference proteome</keyword>
<feature type="region of interest" description="Disordered" evidence="1">
    <location>
        <begin position="1"/>
        <end position="26"/>
    </location>
</feature>
<proteinExistence type="predicted"/>
<accession>A0A8H5NSW4</accession>
<name>A0A8H5NSW4_9HYPO</name>
<reference evidence="2 3" key="1">
    <citation type="submission" date="2020-05" db="EMBL/GenBank/DDBJ databases">
        <title>Identification and distribution of gene clusters putatively required for synthesis of sphingolipid metabolism inhibitors in phylogenetically diverse species of the filamentous fungus Fusarium.</title>
        <authorList>
            <person name="Kim H.-S."/>
            <person name="Busman M."/>
            <person name="Brown D.W."/>
            <person name="Divon H."/>
            <person name="Uhlig S."/>
            <person name="Proctor R.H."/>
        </authorList>
    </citation>
    <scope>NUCLEOTIDE SEQUENCE [LARGE SCALE GENOMIC DNA]</scope>
    <source>
        <strain evidence="2 3">NRRL 25211</strain>
    </source>
</reference>
<protein>
    <submittedName>
        <fullName evidence="2">Uncharacterized protein</fullName>
    </submittedName>
</protein>
<dbReference type="EMBL" id="JAAOAR010000616">
    <property type="protein sequence ID" value="KAF5576909.1"/>
    <property type="molecule type" value="Genomic_DNA"/>
</dbReference>
<evidence type="ECO:0000256" key="1">
    <source>
        <dbReference type="SAM" id="MobiDB-lite"/>
    </source>
</evidence>
<evidence type="ECO:0000313" key="3">
    <source>
        <dbReference type="Proteomes" id="UP000544095"/>
    </source>
</evidence>
<organism evidence="2 3">
    <name type="scientific">Fusarium pseudoanthophilum</name>
    <dbReference type="NCBI Taxonomy" id="48495"/>
    <lineage>
        <taxon>Eukaryota</taxon>
        <taxon>Fungi</taxon>
        <taxon>Dikarya</taxon>
        <taxon>Ascomycota</taxon>
        <taxon>Pezizomycotina</taxon>
        <taxon>Sordariomycetes</taxon>
        <taxon>Hypocreomycetidae</taxon>
        <taxon>Hypocreales</taxon>
        <taxon>Nectriaceae</taxon>
        <taxon>Fusarium</taxon>
        <taxon>Fusarium fujikuroi species complex</taxon>
    </lineage>
</organism>